<evidence type="ECO:0000256" key="1">
    <source>
        <dbReference type="SAM" id="Phobius"/>
    </source>
</evidence>
<feature type="transmembrane region" description="Helical" evidence="1">
    <location>
        <begin position="352"/>
        <end position="370"/>
    </location>
</feature>
<dbReference type="STRING" id="283737.SAMN05660453_1208"/>
<sequence length="392" mass="44555">MGKKHFEIELPDQVVQDLQLEDGDQIDIQVSNQSFKVLPSKKLQENQNQQLSIRRFLIPSILATVAFAFYNIWQNEHLIALTGADSIATWVIFLGELTGMAAFIYTRIQRLKKIADPLQKRTAIRLAPTLFISFALIQALTMVAIFWAIGYLFQAASFDSLTATLIFFTFISVVNYVMIYSATLISTTFMMFLLIITIVGGVLIAMVTNSRLLWWQHNFSFLGTSKADFSWTFNATLMVSGILWGTLIDYLFVPIQKRLPRNWRLITLRIFLTFDAICLFSIGALPNNPGFLHVAHDTAANLLILGTGLPMISIRLLLPKASKEFLIFSLSTALGIMISCFLFYGIRYFSLTAFEIFVLTMGISWLLLLMQNIHELYELKENTYSFKLKALD</sequence>
<feature type="transmembrane region" description="Helical" evidence="1">
    <location>
        <begin position="56"/>
        <end position="73"/>
    </location>
</feature>
<dbReference type="Proteomes" id="UP000199376">
    <property type="component" value="Unassembled WGS sequence"/>
</dbReference>
<feature type="transmembrane region" description="Helical" evidence="1">
    <location>
        <begin position="325"/>
        <end position="346"/>
    </location>
</feature>
<evidence type="ECO:0000313" key="2">
    <source>
        <dbReference type="EMBL" id="SFC15805.1"/>
    </source>
</evidence>
<feature type="transmembrane region" description="Helical" evidence="1">
    <location>
        <begin position="298"/>
        <end position="318"/>
    </location>
</feature>
<dbReference type="AlphaFoldDB" id="A0A1I1GWD1"/>
<reference evidence="2 3" key="1">
    <citation type="submission" date="2016-10" db="EMBL/GenBank/DDBJ databases">
        <authorList>
            <person name="de Groot N.N."/>
        </authorList>
    </citation>
    <scope>NUCLEOTIDE SEQUENCE [LARGE SCALE GENOMIC DNA]</scope>
    <source>
        <strain evidence="2 3">DSM 19113</strain>
    </source>
</reference>
<gene>
    <name evidence="2" type="ORF">SAMN05660453_1208</name>
</gene>
<keyword evidence="1" id="KW-0472">Membrane</keyword>
<keyword evidence="3" id="KW-1185">Reference proteome</keyword>
<feature type="transmembrane region" description="Helical" evidence="1">
    <location>
        <begin position="161"/>
        <end position="182"/>
    </location>
</feature>
<dbReference type="OrthoDB" id="2329326at2"/>
<feature type="transmembrane region" description="Helical" evidence="1">
    <location>
        <begin position="229"/>
        <end position="253"/>
    </location>
</feature>
<dbReference type="EMBL" id="FOLI01000006">
    <property type="protein sequence ID" value="SFC15805.1"/>
    <property type="molecule type" value="Genomic_DNA"/>
</dbReference>
<evidence type="ECO:0000313" key="3">
    <source>
        <dbReference type="Proteomes" id="UP000199376"/>
    </source>
</evidence>
<accession>A0A1I1GWD1</accession>
<feature type="transmembrane region" description="Helical" evidence="1">
    <location>
        <begin position="79"/>
        <end position="105"/>
    </location>
</feature>
<keyword evidence="1" id="KW-1133">Transmembrane helix</keyword>
<protein>
    <submittedName>
        <fullName evidence="2">Uncharacterized protein</fullName>
    </submittedName>
</protein>
<proteinExistence type="predicted"/>
<feature type="transmembrane region" description="Helical" evidence="1">
    <location>
        <begin position="189"/>
        <end position="209"/>
    </location>
</feature>
<organism evidence="2 3">
    <name type="scientific">Fructobacillus durionis</name>
    <dbReference type="NCBI Taxonomy" id="283737"/>
    <lineage>
        <taxon>Bacteria</taxon>
        <taxon>Bacillati</taxon>
        <taxon>Bacillota</taxon>
        <taxon>Bacilli</taxon>
        <taxon>Lactobacillales</taxon>
        <taxon>Lactobacillaceae</taxon>
        <taxon>Fructobacillus</taxon>
    </lineage>
</organism>
<feature type="transmembrane region" description="Helical" evidence="1">
    <location>
        <begin position="126"/>
        <end position="149"/>
    </location>
</feature>
<name>A0A1I1GWD1_9LACO</name>
<feature type="transmembrane region" description="Helical" evidence="1">
    <location>
        <begin position="265"/>
        <end position="286"/>
    </location>
</feature>
<keyword evidence="1" id="KW-0812">Transmembrane</keyword>
<dbReference type="RefSeq" id="WP_091503016.1">
    <property type="nucleotide sequence ID" value="NZ_FOLI01000006.1"/>
</dbReference>